<dbReference type="Proteomes" id="UP000236291">
    <property type="component" value="Unassembled WGS sequence"/>
</dbReference>
<keyword evidence="2 5" id="KW-0813">Transport</keyword>
<comment type="similarity">
    <text evidence="1 5">Belongs to the V-ATPase C subunit family.</text>
</comment>
<evidence type="ECO:0000313" key="6">
    <source>
        <dbReference type="EMBL" id="PNX80715.1"/>
    </source>
</evidence>
<proteinExistence type="inferred from homology"/>
<dbReference type="PANTHER" id="PTHR10137:SF0">
    <property type="entry name" value="V-TYPE PROTON ATPASE SUBUNIT C"/>
    <property type="match status" value="1"/>
</dbReference>
<dbReference type="Gene3D" id="1.20.1460.10">
    <property type="entry name" value="subunit c (vma5p) of the yeast v-atpase, domain 2"/>
    <property type="match status" value="1"/>
</dbReference>
<comment type="caution">
    <text evidence="6">The sequence shown here is derived from an EMBL/GenBank/DDBJ whole genome shotgun (WGS) entry which is preliminary data.</text>
</comment>
<reference evidence="6 7" key="1">
    <citation type="journal article" date="2014" name="Am. J. Bot.">
        <title>Genome assembly and annotation for red clover (Trifolium pratense; Fabaceae).</title>
        <authorList>
            <person name="Istvanek J."/>
            <person name="Jaros M."/>
            <person name="Krenek A."/>
            <person name="Repkova J."/>
        </authorList>
    </citation>
    <scope>NUCLEOTIDE SEQUENCE [LARGE SCALE GENOMIC DNA]</scope>
    <source>
        <strain evidence="7">cv. Tatra</strain>
        <tissue evidence="6">Young leaves</tissue>
    </source>
</reference>
<dbReference type="InterPro" id="IPR004907">
    <property type="entry name" value="ATPase_V1-cplx_csu"/>
</dbReference>
<comment type="subunit">
    <text evidence="5">V-ATPase is a heteromultimeric enzyme composed of a peripheral catalytic V1 complex (components A to H) attached to an integral membrane V0 proton pore complex.</text>
</comment>
<evidence type="ECO:0000256" key="4">
    <source>
        <dbReference type="ARBA" id="ARBA00023065"/>
    </source>
</evidence>
<evidence type="ECO:0000313" key="7">
    <source>
        <dbReference type="Proteomes" id="UP000236291"/>
    </source>
</evidence>
<dbReference type="Pfam" id="PF03223">
    <property type="entry name" value="V-ATPase_C"/>
    <property type="match status" value="1"/>
</dbReference>
<evidence type="ECO:0000256" key="3">
    <source>
        <dbReference type="ARBA" id="ARBA00022781"/>
    </source>
</evidence>
<dbReference type="GO" id="GO:0000221">
    <property type="term" value="C:vacuolar proton-transporting V-type ATPase, V1 domain"/>
    <property type="evidence" value="ECO:0007669"/>
    <property type="project" value="TreeGrafter"/>
</dbReference>
<dbReference type="PANTHER" id="PTHR10137">
    <property type="entry name" value="V-TYPE PROTON ATPASE SUBUNIT C"/>
    <property type="match status" value="1"/>
</dbReference>
<protein>
    <recommendedName>
        <fullName evidence="5">V-type proton ATPase subunit C</fullName>
    </recommendedName>
</protein>
<evidence type="ECO:0000256" key="1">
    <source>
        <dbReference type="ARBA" id="ARBA00006138"/>
    </source>
</evidence>
<dbReference type="AlphaFoldDB" id="A0A2K3LQ89"/>
<gene>
    <name evidence="6" type="ORF">L195_g036725</name>
</gene>
<reference evidence="6 7" key="2">
    <citation type="journal article" date="2017" name="Front. Plant Sci.">
        <title>Gene Classification and Mining of Molecular Markers Useful in Red Clover (Trifolium pratense) Breeding.</title>
        <authorList>
            <person name="Istvanek J."/>
            <person name="Dluhosova J."/>
            <person name="Dluhos P."/>
            <person name="Patkova L."/>
            <person name="Nedelnik J."/>
            <person name="Repkova J."/>
        </authorList>
    </citation>
    <scope>NUCLEOTIDE SEQUENCE [LARGE SCALE GENOMIC DNA]</scope>
    <source>
        <strain evidence="7">cv. Tatra</strain>
        <tissue evidence="6">Young leaves</tissue>
    </source>
</reference>
<accession>A0A2K3LQ89</accession>
<name>A0A2K3LQ89_TRIPR</name>
<dbReference type="ExpressionAtlas" id="A0A2K3LQ89">
    <property type="expression patterns" value="baseline"/>
</dbReference>
<comment type="function">
    <text evidence="5">Subunit of the V1 complex of vacuolar(H+)-ATPase (V-ATPase), a multisubunit enzyme composed of a peripheral complex (V1) that hydrolyzes ATP and a membrane integral complex (V0) that translocates protons. V-ATPase is responsible for acidifying and maintaining the pH of intracellular compartments and in some cell types, is targeted to the plasma membrane, where it is responsible for acidifying the extracellular environment. Subunit C is necessary for the assembly of the catalytic sector of the enzyme and is likely to have a specific function in its catalytic activity.</text>
</comment>
<dbReference type="SUPFAM" id="SSF118203">
    <property type="entry name" value="Vacuolar ATP synthase subunit C"/>
    <property type="match status" value="1"/>
</dbReference>
<dbReference type="GO" id="GO:0046961">
    <property type="term" value="F:proton-transporting ATPase activity, rotational mechanism"/>
    <property type="evidence" value="ECO:0007669"/>
    <property type="project" value="InterPro"/>
</dbReference>
<evidence type="ECO:0000256" key="5">
    <source>
        <dbReference type="RuleBase" id="RU364010"/>
    </source>
</evidence>
<evidence type="ECO:0000256" key="2">
    <source>
        <dbReference type="ARBA" id="ARBA00022448"/>
    </source>
</evidence>
<keyword evidence="3 5" id="KW-0375">Hydrogen ion transport</keyword>
<dbReference type="STRING" id="57577.A0A2K3LQ89"/>
<organism evidence="6 7">
    <name type="scientific">Trifolium pratense</name>
    <name type="common">Red clover</name>
    <dbReference type="NCBI Taxonomy" id="57577"/>
    <lineage>
        <taxon>Eukaryota</taxon>
        <taxon>Viridiplantae</taxon>
        <taxon>Streptophyta</taxon>
        <taxon>Embryophyta</taxon>
        <taxon>Tracheophyta</taxon>
        <taxon>Spermatophyta</taxon>
        <taxon>Magnoliopsida</taxon>
        <taxon>eudicotyledons</taxon>
        <taxon>Gunneridae</taxon>
        <taxon>Pentapetalae</taxon>
        <taxon>rosids</taxon>
        <taxon>fabids</taxon>
        <taxon>Fabales</taxon>
        <taxon>Fabaceae</taxon>
        <taxon>Papilionoideae</taxon>
        <taxon>50 kb inversion clade</taxon>
        <taxon>NPAAA clade</taxon>
        <taxon>Hologalegina</taxon>
        <taxon>IRL clade</taxon>
        <taxon>Trifolieae</taxon>
        <taxon>Trifolium</taxon>
    </lineage>
</organism>
<keyword evidence="4 5" id="KW-0406">Ion transport</keyword>
<sequence>MQSNAFVEGVSHKIRRQIEELERVSGVNTAGLTVDGVPVDSYLTRFVWDDAKYPTMSPLKEIVDGIHAQVAKIEDDLKLVSRGTDLASLKPRGSQITYSL</sequence>
<dbReference type="InterPro" id="IPR036132">
    <property type="entry name" value="Vac_ATP_synth_c_sf"/>
</dbReference>
<dbReference type="EMBL" id="ASHM01038499">
    <property type="protein sequence ID" value="PNX80715.1"/>
    <property type="molecule type" value="Genomic_DNA"/>
</dbReference>